<evidence type="ECO:0000256" key="10">
    <source>
        <dbReference type="ARBA" id="ARBA00025194"/>
    </source>
</evidence>
<feature type="region of interest" description="Disordered" evidence="12">
    <location>
        <begin position="662"/>
        <end position="694"/>
    </location>
</feature>
<dbReference type="SUPFAM" id="SSF46934">
    <property type="entry name" value="UBA-like"/>
    <property type="match status" value="1"/>
</dbReference>
<dbReference type="InterPro" id="IPR015940">
    <property type="entry name" value="UBA"/>
</dbReference>
<feature type="coiled-coil region" evidence="11">
    <location>
        <begin position="587"/>
        <end position="656"/>
    </location>
</feature>
<dbReference type="PROSITE" id="PS50222">
    <property type="entry name" value="EF_HAND_2"/>
    <property type="match status" value="1"/>
</dbReference>
<sequence>MSADLGTNSAPPNLNLSPEEKRVYAQLFRQADTEGAGFVTGDAVVALAEKTRLRNDQCQTIWQIADSEDRGFLTPTGFSIFLRLIGHAQAGREPTAELALQQGPIPRFEGFWTSPSLGSPTSSGPAPLQAQGSGGAGRIPYLTPDKVSEYAAIFERLPLQAGRLHVEQARLVLEKFGLPKDTIRDFWLLTGVEERGYFVLPEFVIAMHLFTSIKAGNLRSIPRVLPPALYEAATRRSAAPRQSPSNTGMGPLPRQSSGSAQLRVSSPLGRPPIGPAASGEWAVSAADKAKFDQIYATVDKTNKGYISGEEAGPFLRQSNLPEEKLAQIWDLANFNNLGQLTREGFAIAMYLIRQQRSGVGGDLPETLPDNLVPPSVRSQRQPAAFPAPPQPKSAMDDLFGLESSPSPAAAPVQTTMSTGGSNGNDPFAGGSAILPPSSPLRANTTSTTFKPFVPSSTFGKGLTGPPQGDAPKQTEDLLEDNDPESSKNITGETTELANLSNQIGSLSRQMQDVQSKRTTIQGEVNQTNSQKQNFEQRLAQLRALYEKEADDTHSLEKQLRKSRVETQKLQSECMTLEGTLGDVQSQRQQLAAALQADQQENANLRERIRVVNGEIAKLKPQIEKLKSDSRQQKGLVAINKKQLSTIEGERDKLKNEAVELAKGGEDGAGQRESNSPISAPAQVASPALSAVSDNNPFFKRTGSTDIMGGFASHPTKSYTDKSLDDVFGPSFGAAGSTGTALAPTFHQQQDTGTSVASGASSRTGRSSPVVGRQGTTNMEPPAPPVSQHINSSSLPLPDNSESLSSSRQVSPPASRAEEDPSAGSTGESAAEEGQNSETQGATPVAAEAPAASVDEAASKAKAEAATDPASKPDPFGNTDQAKAKADFDNAFAAFSASDKGKAAGESDVNKSTDAFNTEFPPISELERANDSESESDRGGFDDDFTAASPPNKAAGNKKDAATTENKQTRETSVNVGPEVPAKEPLEDANTSSEQPSSPATVTNRSQPTLNADTIFGAAAPAVVPQKTTGKSVFDDLDDDFEGLEDAKEGSADDDFANISRDDFNPVSDSSPPASQTKSETTAFGNESSFDFVSHSSAAGSTTQQKTADSHDWNALFAGLASPSNLTPPGIAGEGNGDRHAERPGPPGRALTEQGVHDDPILKSLTNMGYSRSTAVAALEKYDYNLEKV</sequence>
<dbReference type="PROSITE" id="PS50031">
    <property type="entry name" value="EH"/>
    <property type="match status" value="3"/>
</dbReference>
<evidence type="ECO:0000256" key="4">
    <source>
        <dbReference type="ARBA" id="ARBA00011159"/>
    </source>
</evidence>
<dbReference type="GO" id="GO:0005886">
    <property type="term" value="C:plasma membrane"/>
    <property type="evidence" value="ECO:0007669"/>
    <property type="project" value="UniProtKB-SubCell"/>
</dbReference>
<feature type="compositionally biased region" description="Low complexity" evidence="12">
    <location>
        <begin position="841"/>
        <end position="855"/>
    </location>
</feature>
<keyword evidence="5" id="KW-0254">Endocytosis</keyword>
<dbReference type="HOGENOM" id="CLU_002006_0_0_1"/>
<comment type="subunit">
    <text evidence="4">Component of the PAN1 actin cytoskeleton-regulatory complex.</text>
</comment>
<evidence type="ECO:0000259" key="13">
    <source>
        <dbReference type="PROSITE" id="PS50030"/>
    </source>
</evidence>
<feature type="compositionally biased region" description="Polar residues" evidence="12">
    <location>
        <begin position="240"/>
        <end position="264"/>
    </location>
</feature>
<feature type="region of interest" description="Disordered" evidence="12">
    <location>
        <begin position="1118"/>
        <end position="1157"/>
    </location>
</feature>
<dbReference type="PANTHER" id="PTHR11216:SF170">
    <property type="entry name" value="DYNAMIN ASSOCIATED PROTEIN 160, ISOFORM D"/>
    <property type="match status" value="1"/>
</dbReference>
<dbReference type="InterPro" id="IPR009060">
    <property type="entry name" value="UBA-like_sf"/>
</dbReference>
<feature type="compositionally biased region" description="Polar residues" evidence="12">
    <location>
        <begin position="1066"/>
        <end position="1085"/>
    </location>
</feature>
<keyword evidence="9" id="KW-0963">Cytoplasm</keyword>
<dbReference type="AlphaFoldDB" id="A0A0B2X070"/>
<feature type="region of interest" description="Disordered" evidence="12">
    <location>
        <begin position="373"/>
        <end position="490"/>
    </location>
</feature>
<dbReference type="InterPro" id="IPR002048">
    <property type="entry name" value="EF_hand_dom"/>
</dbReference>
<accession>A0A0B2X070</accession>
<dbReference type="STRING" id="1081103.A0A0B2X070"/>
<dbReference type="Pfam" id="PF12763">
    <property type="entry name" value="EH"/>
    <property type="match status" value="3"/>
</dbReference>
<dbReference type="GeneID" id="63735378"/>
<feature type="domain" description="EH" evidence="14">
    <location>
        <begin position="146"/>
        <end position="236"/>
    </location>
</feature>
<dbReference type="GO" id="GO:0006897">
    <property type="term" value="P:endocytosis"/>
    <property type="evidence" value="ECO:0007669"/>
    <property type="project" value="UniProtKB-KW"/>
</dbReference>
<feature type="compositionally biased region" description="Low complexity" evidence="12">
    <location>
        <begin position="116"/>
        <end position="128"/>
    </location>
</feature>
<evidence type="ECO:0000256" key="9">
    <source>
        <dbReference type="ARBA" id="ARBA00023212"/>
    </source>
</evidence>
<evidence type="ECO:0000313" key="17">
    <source>
        <dbReference type="Proteomes" id="UP000030816"/>
    </source>
</evidence>
<dbReference type="Gene3D" id="1.10.238.10">
    <property type="entry name" value="EF-hand"/>
    <property type="match status" value="3"/>
</dbReference>
<evidence type="ECO:0000256" key="1">
    <source>
        <dbReference type="ARBA" id="ARBA00004125"/>
    </source>
</evidence>
<evidence type="ECO:0000259" key="15">
    <source>
        <dbReference type="PROSITE" id="PS50222"/>
    </source>
</evidence>
<dbReference type="Proteomes" id="UP000030816">
    <property type="component" value="Unassembled WGS sequence"/>
</dbReference>
<evidence type="ECO:0000256" key="11">
    <source>
        <dbReference type="SAM" id="Coils"/>
    </source>
</evidence>
<dbReference type="CDD" id="cd14270">
    <property type="entry name" value="UBA"/>
    <property type="match status" value="1"/>
</dbReference>
<evidence type="ECO:0000256" key="5">
    <source>
        <dbReference type="ARBA" id="ARBA00022583"/>
    </source>
</evidence>
<dbReference type="RefSeq" id="XP_040682987.1">
    <property type="nucleotide sequence ID" value="XM_040819722.1"/>
</dbReference>
<feature type="compositionally biased region" description="Low complexity" evidence="12">
    <location>
        <begin position="751"/>
        <end position="767"/>
    </location>
</feature>
<feature type="domain" description="EH" evidence="14">
    <location>
        <begin position="287"/>
        <end position="378"/>
    </location>
</feature>
<dbReference type="SMART" id="SM00027">
    <property type="entry name" value="EH"/>
    <property type="match status" value="3"/>
</dbReference>
<feature type="domain" description="UBA" evidence="13">
    <location>
        <begin position="1155"/>
        <end position="1188"/>
    </location>
</feature>
<keyword evidence="17" id="KW-1185">Reference proteome</keyword>
<feature type="coiled-coil region" evidence="11">
    <location>
        <begin position="496"/>
        <end position="558"/>
    </location>
</feature>
<dbReference type="InterPro" id="IPR000261">
    <property type="entry name" value="EH_dom"/>
</dbReference>
<evidence type="ECO:0000256" key="8">
    <source>
        <dbReference type="ARBA" id="ARBA00023203"/>
    </source>
</evidence>
<dbReference type="InterPro" id="IPR011992">
    <property type="entry name" value="EF-hand-dom_pair"/>
</dbReference>
<evidence type="ECO:0000256" key="7">
    <source>
        <dbReference type="ARBA" id="ARBA00023054"/>
    </source>
</evidence>
<dbReference type="CDD" id="cd00052">
    <property type="entry name" value="EH"/>
    <property type="match status" value="1"/>
</dbReference>
<dbReference type="EMBL" id="AZHE01000001">
    <property type="protein sequence ID" value="KHO01922.1"/>
    <property type="molecule type" value="Genomic_DNA"/>
</dbReference>
<keyword evidence="6" id="KW-0967">Endosome</keyword>
<dbReference type="SUPFAM" id="SSF47473">
    <property type="entry name" value="EF-hand"/>
    <property type="match status" value="3"/>
</dbReference>
<comment type="function">
    <text evidence="10">Component of the PAN1 actin cytoskeleton-regulatory complex required for the internalization of endosomes during actin-coupled endocytosis. The complex links the site of endocytosis to the cell membrane-associated actin cytoskeleton. Mediates uptake of external molecules and vacuolar degradation of plasma membrane proteins. Plays a role in the proper organization of the cell membrane-associated actin cytoskeleton and promotes its destabilization.</text>
</comment>
<proteinExistence type="predicted"/>
<feature type="compositionally biased region" description="Basic and acidic residues" evidence="12">
    <location>
        <begin position="898"/>
        <end position="910"/>
    </location>
</feature>
<feature type="compositionally biased region" description="Polar residues" evidence="12">
    <location>
        <begin position="988"/>
        <end position="1011"/>
    </location>
</feature>
<dbReference type="GO" id="GO:0005509">
    <property type="term" value="F:calcium ion binding"/>
    <property type="evidence" value="ECO:0007669"/>
    <property type="project" value="InterPro"/>
</dbReference>
<dbReference type="GO" id="GO:0003779">
    <property type="term" value="F:actin binding"/>
    <property type="evidence" value="ECO:0007669"/>
    <property type="project" value="UniProtKB-KW"/>
</dbReference>
<reference evidence="16 17" key="1">
    <citation type="journal article" date="2014" name="Proc. Natl. Acad. Sci. U.S.A.">
        <title>Trajectory and genomic determinants of fungal-pathogen speciation and host adaptation.</title>
        <authorList>
            <person name="Hu X."/>
            <person name="Xiao G."/>
            <person name="Zheng P."/>
            <person name="Shang Y."/>
            <person name="Su Y."/>
            <person name="Zhang X."/>
            <person name="Liu X."/>
            <person name="Zhan S."/>
            <person name="St Leger R.J."/>
            <person name="Wang C."/>
        </authorList>
    </citation>
    <scope>NUCLEOTIDE SEQUENCE [LARGE SCALE GENOMIC DNA]</scope>
    <source>
        <strain evidence="16 17">ARSEF 1941</strain>
    </source>
</reference>
<organism evidence="16 17">
    <name type="scientific">Metarhizium album (strain ARSEF 1941)</name>
    <dbReference type="NCBI Taxonomy" id="1081103"/>
    <lineage>
        <taxon>Eukaryota</taxon>
        <taxon>Fungi</taxon>
        <taxon>Dikarya</taxon>
        <taxon>Ascomycota</taxon>
        <taxon>Pezizomycotina</taxon>
        <taxon>Sordariomycetes</taxon>
        <taxon>Hypocreomycetidae</taxon>
        <taxon>Hypocreales</taxon>
        <taxon>Clavicipitaceae</taxon>
        <taxon>Metarhizium</taxon>
    </lineage>
</organism>
<dbReference type="GO" id="GO:0010008">
    <property type="term" value="C:endosome membrane"/>
    <property type="evidence" value="ECO:0007669"/>
    <property type="project" value="UniProtKB-SubCell"/>
</dbReference>
<evidence type="ECO:0000313" key="16">
    <source>
        <dbReference type="EMBL" id="KHO01922.1"/>
    </source>
</evidence>
<comment type="subcellular location">
    <subcellularLocation>
        <location evidence="3">Cell membrane</location>
        <topology evidence="3">Peripheral membrane protein</topology>
        <orientation evidence="3">Cytoplasmic side</orientation>
    </subcellularLocation>
    <subcellularLocation>
        <location evidence="2">Cytoplasm</location>
        <location evidence="2">Cytoskeleton</location>
        <location evidence="2">Actin patch</location>
    </subcellularLocation>
    <subcellularLocation>
        <location evidence="1">Endosome membrane</location>
        <topology evidence="1">Peripheral membrane protein</topology>
        <orientation evidence="1">Cytoplasmic side</orientation>
    </subcellularLocation>
</comment>
<feature type="compositionally biased region" description="Polar residues" evidence="12">
    <location>
        <begin position="822"/>
        <end position="840"/>
    </location>
</feature>
<dbReference type="GO" id="GO:0030479">
    <property type="term" value="C:actin cortical patch"/>
    <property type="evidence" value="ECO:0007669"/>
    <property type="project" value="UniProtKB-SubCell"/>
</dbReference>
<evidence type="ECO:0000259" key="14">
    <source>
        <dbReference type="PROSITE" id="PS50031"/>
    </source>
</evidence>
<keyword evidence="8" id="KW-0009">Actin-binding</keyword>
<feature type="compositionally biased region" description="Polar residues" evidence="12">
    <location>
        <begin position="787"/>
        <end position="811"/>
    </location>
</feature>
<evidence type="ECO:0000256" key="2">
    <source>
        <dbReference type="ARBA" id="ARBA00004134"/>
    </source>
</evidence>
<feature type="domain" description="EH" evidence="14">
    <location>
        <begin position="20"/>
        <end position="106"/>
    </location>
</feature>
<name>A0A0B2X070_METAS</name>
<dbReference type="SUPFAM" id="SSF90257">
    <property type="entry name" value="Myosin rod fragments"/>
    <property type="match status" value="1"/>
</dbReference>
<feature type="compositionally biased region" description="Basic and acidic residues" evidence="12">
    <location>
        <begin position="924"/>
        <end position="940"/>
    </location>
</feature>
<keyword evidence="7 11" id="KW-0175">Coiled coil</keyword>
<dbReference type="PROSITE" id="PS50030">
    <property type="entry name" value="UBA"/>
    <property type="match status" value="1"/>
</dbReference>
<comment type="caution">
    <text evidence="16">The sequence shown here is derived from an EMBL/GenBank/DDBJ whole genome shotgun (WGS) entry which is preliminary data.</text>
</comment>
<evidence type="ECO:0000256" key="12">
    <source>
        <dbReference type="SAM" id="MobiDB-lite"/>
    </source>
</evidence>
<dbReference type="GO" id="GO:0016197">
    <property type="term" value="P:endosomal transport"/>
    <property type="evidence" value="ECO:0007669"/>
    <property type="project" value="TreeGrafter"/>
</dbReference>
<dbReference type="OrthoDB" id="524326at2759"/>
<keyword evidence="9" id="KW-0206">Cytoskeleton</keyword>
<feature type="compositionally biased region" description="Basic and acidic residues" evidence="12">
    <location>
        <begin position="956"/>
        <end position="969"/>
    </location>
</feature>
<feature type="domain" description="EF-hand" evidence="15">
    <location>
        <begin position="286"/>
        <end position="321"/>
    </location>
</feature>
<feature type="compositionally biased region" description="Acidic residues" evidence="12">
    <location>
        <begin position="1034"/>
        <end position="1043"/>
    </location>
</feature>
<feature type="compositionally biased region" description="Polar residues" evidence="12">
    <location>
        <begin position="440"/>
        <end position="458"/>
    </location>
</feature>
<dbReference type="PANTHER" id="PTHR11216">
    <property type="entry name" value="EH DOMAIN"/>
    <property type="match status" value="1"/>
</dbReference>
<evidence type="ECO:0000256" key="6">
    <source>
        <dbReference type="ARBA" id="ARBA00022753"/>
    </source>
</evidence>
<gene>
    <name evidence="16" type="ORF">MAM_00923</name>
</gene>
<feature type="region of interest" description="Disordered" evidence="12">
    <location>
        <begin position="897"/>
        <end position="1085"/>
    </location>
</feature>
<evidence type="ECO:0000256" key="3">
    <source>
        <dbReference type="ARBA" id="ARBA00004413"/>
    </source>
</evidence>
<feature type="region of interest" description="Disordered" evidence="12">
    <location>
        <begin position="235"/>
        <end position="269"/>
    </location>
</feature>
<feature type="region of interest" description="Disordered" evidence="12">
    <location>
        <begin position="746"/>
        <end position="882"/>
    </location>
</feature>
<feature type="region of interest" description="Disordered" evidence="12">
    <location>
        <begin position="116"/>
        <end position="135"/>
    </location>
</feature>
<protein>
    <submittedName>
        <fullName evidence="16">EF hand domain protein</fullName>
    </submittedName>
</protein>